<keyword evidence="2" id="KW-0269">Exonuclease</keyword>
<dbReference type="GO" id="GO:0004527">
    <property type="term" value="F:exonuclease activity"/>
    <property type="evidence" value="ECO:0007669"/>
    <property type="project" value="UniProtKB-KW"/>
</dbReference>
<dbReference type="NCBIfam" id="NF003842">
    <property type="entry name" value="PRK05421.1-4"/>
    <property type="match status" value="1"/>
</dbReference>
<keyword evidence="3" id="KW-1185">Reference proteome</keyword>
<reference evidence="2 3" key="1">
    <citation type="submission" date="2019-04" db="EMBL/GenBank/DDBJ databases">
        <title>Sulfurimonas crateris sp. nov. a facultative anaerobic sulfur-oxidizing chemolithautotrophic bacterium isolated from a terrestrial mud vulcano.</title>
        <authorList>
            <person name="Ratnikova N.M."/>
            <person name="Slobodkin A.I."/>
            <person name="Merkel A.Y."/>
            <person name="Novikov A."/>
            <person name="Bonch-Osmolovskaya E.A."/>
            <person name="Slobodkina G.B."/>
        </authorList>
    </citation>
    <scope>NUCLEOTIDE SEQUENCE [LARGE SCALE GENOMIC DNA]</scope>
    <source>
        <strain evidence="2 3">SN118</strain>
    </source>
</reference>
<evidence type="ECO:0000313" key="2">
    <source>
        <dbReference type="EMBL" id="TKI69980.1"/>
    </source>
</evidence>
<gene>
    <name evidence="2" type="ORF">FCU45_05035</name>
</gene>
<dbReference type="RefSeq" id="WP_137012926.1">
    <property type="nucleotide sequence ID" value="NZ_SZPX01000003.1"/>
</dbReference>
<dbReference type="SUPFAM" id="SSF56219">
    <property type="entry name" value="DNase I-like"/>
    <property type="match status" value="1"/>
</dbReference>
<sequence length="244" mass="28443">MFIPSSFLKSLRHQEESLRVEFSLLCWNVAKLTMSSSYKEFIEALIQNHDFDLMLLQEVKKSISHELDIHDYSYVLSPNIETKKHIFGVLSAFKSSCEDEFALLSKKRELRYATHKVSLITHHKMPNNDILLVVNLHAINFVNNSAFKNELDYLYESLRAHKGAMIVAGDFNTWNLKRVQFLNEFTHNLSLKKVEFGDDKHIKKIFTNSLDHIFYRDLSLTYSEVIDSKKISDHNPIIAKFSTL</sequence>
<dbReference type="Proteomes" id="UP000309561">
    <property type="component" value="Unassembled WGS sequence"/>
</dbReference>
<evidence type="ECO:0000313" key="3">
    <source>
        <dbReference type="Proteomes" id="UP000309561"/>
    </source>
</evidence>
<evidence type="ECO:0000259" key="1">
    <source>
        <dbReference type="Pfam" id="PF03372"/>
    </source>
</evidence>
<proteinExistence type="predicted"/>
<dbReference type="Pfam" id="PF03372">
    <property type="entry name" value="Exo_endo_phos"/>
    <property type="match status" value="1"/>
</dbReference>
<dbReference type="GO" id="GO:0004519">
    <property type="term" value="F:endonuclease activity"/>
    <property type="evidence" value="ECO:0007669"/>
    <property type="project" value="UniProtKB-KW"/>
</dbReference>
<feature type="domain" description="Endonuclease/exonuclease/phosphatase" evidence="1">
    <location>
        <begin position="27"/>
        <end position="234"/>
    </location>
</feature>
<keyword evidence="2" id="KW-0540">Nuclease</keyword>
<organism evidence="2 3">
    <name type="scientific">Sulfurimonas crateris</name>
    <dbReference type="NCBI Taxonomy" id="2574727"/>
    <lineage>
        <taxon>Bacteria</taxon>
        <taxon>Pseudomonadati</taxon>
        <taxon>Campylobacterota</taxon>
        <taxon>Epsilonproteobacteria</taxon>
        <taxon>Campylobacterales</taxon>
        <taxon>Sulfurimonadaceae</taxon>
        <taxon>Sulfurimonas</taxon>
    </lineage>
</organism>
<dbReference type="OrthoDB" id="9793162at2"/>
<dbReference type="AlphaFoldDB" id="A0A4U2Z901"/>
<dbReference type="InterPro" id="IPR005135">
    <property type="entry name" value="Endo/exonuclease/phosphatase"/>
</dbReference>
<dbReference type="Gene3D" id="3.60.10.10">
    <property type="entry name" value="Endonuclease/exonuclease/phosphatase"/>
    <property type="match status" value="1"/>
</dbReference>
<keyword evidence="2" id="KW-0255">Endonuclease</keyword>
<name>A0A4U2Z901_9BACT</name>
<keyword evidence="2" id="KW-0378">Hydrolase</keyword>
<accession>A0A4U2Z901</accession>
<dbReference type="EMBL" id="SZPX01000003">
    <property type="protein sequence ID" value="TKI69980.1"/>
    <property type="molecule type" value="Genomic_DNA"/>
</dbReference>
<protein>
    <submittedName>
        <fullName evidence="2">Endonuclease/exonuclease/phosphatase family protein</fullName>
    </submittedName>
</protein>
<comment type="caution">
    <text evidence="2">The sequence shown here is derived from an EMBL/GenBank/DDBJ whole genome shotgun (WGS) entry which is preliminary data.</text>
</comment>
<dbReference type="InterPro" id="IPR036691">
    <property type="entry name" value="Endo/exonu/phosph_ase_sf"/>
</dbReference>